<keyword evidence="3" id="KW-0067">ATP-binding</keyword>
<keyword evidence="2" id="KW-0547">Nucleotide-binding</keyword>
<evidence type="ECO:0000313" key="5">
    <source>
        <dbReference type="EMBL" id="NMU89786.1"/>
    </source>
</evidence>
<dbReference type="GO" id="GO:0005524">
    <property type="term" value="F:ATP binding"/>
    <property type="evidence" value="ECO:0007669"/>
    <property type="project" value="UniProtKB-KW"/>
</dbReference>
<dbReference type="NCBIfam" id="TIGR00929">
    <property type="entry name" value="VirB4_CagE"/>
    <property type="match status" value="1"/>
</dbReference>
<comment type="caution">
    <text evidence="5">The sequence shown here is derived from an EMBL/GenBank/DDBJ whole genome shotgun (WGS) entry which is preliminary data.</text>
</comment>
<dbReference type="SUPFAM" id="SSF52540">
    <property type="entry name" value="P-loop containing nucleoside triphosphate hydrolases"/>
    <property type="match status" value="1"/>
</dbReference>
<dbReference type="RefSeq" id="WP_116520122.1">
    <property type="nucleotide sequence ID" value="NZ_JABBZE010000054.1"/>
</dbReference>
<evidence type="ECO:0000256" key="3">
    <source>
        <dbReference type="ARBA" id="ARBA00022840"/>
    </source>
</evidence>
<dbReference type="Gene3D" id="3.40.50.300">
    <property type="entry name" value="P-loop containing nucleotide triphosphate hydrolases"/>
    <property type="match status" value="1"/>
</dbReference>
<organism evidence="5 6">
    <name type="scientific">Achromobacter ruhlandii</name>
    <dbReference type="NCBI Taxonomy" id="72557"/>
    <lineage>
        <taxon>Bacteria</taxon>
        <taxon>Pseudomonadati</taxon>
        <taxon>Pseudomonadota</taxon>
        <taxon>Betaproteobacteria</taxon>
        <taxon>Burkholderiales</taxon>
        <taxon>Alcaligenaceae</taxon>
        <taxon>Achromobacter</taxon>
    </lineage>
</organism>
<dbReference type="AlphaFoldDB" id="A0A848NE37"/>
<accession>A0A848NE37</accession>
<dbReference type="InterPro" id="IPR018145">
    <property type="entry name" value="CagE_TrbE_VirB_cntrl_dom"/>
</dbReference>
<dbReference type="Gene3D" id="1.10.8.730">
    <property type="match status" value="1"/>
</dbReference>
<comment type="similarity">
    <text evidence="1">Belongs to the TrbE/VirB4 family.</text>
</comment>
<sequence>MTQLSPALPAHEPAVSQYVPYSHHVTDAIVATRDWEYLSVWRIDGRTFQGYSEEEHCLWIEEINNVLRGWPAGFGLWSHLVRRCVSEYPASEYPDAFSRAHDAAYRSAFDGKPPMINEMYLTILMRAQVDPALRLLSNFERRTASQALAWQNQAISHLEEINKTLAGTLKRYSPELLKIVERTVETEGDITEERALNAPDRKAFFSEPAEFFGFLLNGKISPVPVTDARLYNYLPTSRQFFSTHGEQAEMRGPDWTRRYVMLEVREYSNNTKPGHLNSLLNLPFEFVLSQSFGSMPKAEGLKALTRQIKWLEDSGDYSASQIVDLKKARDDLSSGKFVMGDHHATLQVFGENSEHALRAAAEISGTLASSEIVARLVDRALIAGWAAQLPGNWKWRPRPCPITSLNFLCFSSMHNYLYGKPAGNPWGPAVTMLKTTGGTPYYMNFHASLEETDDTGKRRLGNTSLIGKSGTGKTVMLGHLISQARKFGYTGAVFDKDRGMQVAILQMGGRYFPMHMGTPTGWNYLQLEPTAKNIAFMVTMTKQLAVDGAQAATMSEQKQIEAAVQKLVSFLPRSQRRLSTLLQFLPAAPSEGATLSLRERLQRWCVGYANGWLLDNETDQLDLSVTNLFGFDLTEFLDYDEIRDAAITYLLYRTEQMVDGRRFAYFFDEVQHPLRVPYFQWFMQNVSRTIRKKNGVFVYATQEPEAVSEIPVGRSMIQQSATQMYLPNPEATAATYIDQFKLTPAEFKLVKELGEFSRQFVVKQGGSSVTATLDLSTCPDSILVFSGSADMAELADQAIVARGGDPEQWLPLYLSLAREATRN</sequence>
<evidence type="ECO:0000256" key="1">
    <source>
        <dbReference type="ARBA" id="ARBA00006512"/>
    </source>
</evidence>
<evidence type="ECO:0000256" key="2">
    <source>
        <dbReference type="ARBA" id="ARBA00022741"/>
    </source>
</evidence>
<evidence type="ECO:0000259" key="4">
    <source>
        <dbReference type="Pfam" id="PF03135"/>
    </source>
</evidence>
<proteinExistence type="inferred from homology"/>
<reference evidence="5 6" key="1">
    <citation type="submission" date="2020-04" db="EMBL/GenBank/DDBJ databases">
        <title>Achromobacter ruhlandii genome sequencing and assembly.</title>
        <authorList>
            <person name="Martins R.C.R."/>
            <person name="Perdigao-Neto L.V."/>
            <person name="Levin A.S.S."/>
            <person name="Costa S.F."/>
        </authorList>
    </citation>
    <scope>NUCLEOTIDE SEQUENCE [LARGE SCALE GENOMIC DNA]</scope>
    <source>
        <strain evidence="5 6">9035ralo</strain>
    </source>
</reference>
<dbReference type="InterPro" id="IPR051162">
    <property type="entry name" value="T4SS_component"/>
</dbReference>
<dbReference type="PANTHER" id="PTHR30121">
    <property type="entry name" value="UNCHARACTERIZED PROTEIN YJGR-RELATED"/>
    <property type="match status" value="1"/>
</dbReference>
<evidence type="ECO:0000313" key="6">
    <source>
        <dbReference type="Proteomes" id="UP000542405"/>
    </source>
</evidence>
<dbReference type="EMBL" id="JABBZE010000054">
    <property type="protein sequence ID" value="NMU89786.1"/>
    <property type="molecule type" value="Genomic_DNA"/>
</dbReference>
<dbReference type="PANTHER" id="PTHR30121:SF12">
    <property type="entry name" value="TYPE IV SECRETION SYSTEM PROTEIN CAGE"/>
    <property type="match status" value="1"/>
</dbReference>
<gene>
    <name evidence="5" type="ORF">HGQ98_07950</name>
</gene>
<name>A0A848NE37_9BURK</name>
<dbReference type="InterPro" id="IPR004346">
    <property type="entry name" value="CagE_TrbE_VirB"/>
</dbReference>
<feature type="domain" description="CagE TrbE VirB component of type IV transporter system central" evidence="4">
    <location>
        <begin position="201"/>
        <end position="398"/>
    </location>
</feature>
<dbReference type="Proteomes" id="UP000542405">
    <property type="component" value="Unassembled WGS sequence"/>
</dbReference>
<dbReference type="InterPro" id="IPR027417">
    <property type="entry name" value="P-loop_NTPase"/>
</dbReference>
<dbReference type="Pfam" id="PF03135">
    <property type="entry name" value="CagE_TrbE_VirB"/>
    <property type="match status" value="1"/>
</dbReference>
<protein>
    <submittedName>
        <fullName evidence="5">VirB4 family type IV secretion/conjugal transfer ATPase</fullName>
    </submittedName>
</protein>